<accession>A0A1X7A2T5</accession>
<keyword evidence="2 5" id="KW-0812">Transmembrane</keyword>
<evidence type="ECO:0000256" key="4">
    <source>
        <dbReference type="ARBA" id="ARBA00023136"/>
    </source>
</evidence>
<evidence type="ECO:0000256" key="2">
    <source>
        <dbReference type="ARBA" id="ARBA00022692"/>
    </source>
</evidence>
<name>A0A1X7A2T5_9RHOB</name>
<reference evidence="7 8" key="1">
    <citation type="submission" date="2017-03" db="EMBL/GenBank/DDBJ databases">
        <authorList>
            <person name="Afonso C.L."/>
            <person name="Miller P.J."/>
            <person name="Scott M.A."/>
            <person name="Spackman E."/>
            <person name="Goraichik I."/>
            <person name="Dimitrov K.M."/>
            <person name="Suarez D.L."/>
            <person name="Swayne D.E."/>
        </authorList>
    </citation>
    <scope>NUCLEOTIDE SEQUENCE [LARGE SCALE GENOMIC DNA]</scope>
    <source>
        <strain evidence="7 8">CECT 7450</strain>
    </source>
</reference>
<keyword evidence="1" id="KW-1003">Cell membrane</keyword>
<protein>
    <recommendedName>
        <fullName evidence="6">Lipopolysaccharide assembly protein A domain-containing protein</fullName>
    </recommendedName>
</protein>
<evidence type="ECO:0000256" key="5">
    <source>
        <dbReference type="SAM" id="Phobius"/>
    </source>
</evidence>
<keyword evidence="8" id="KW-1185">Reference proteome</keyword>
<evidence type="ECO:0000313" key="7">
    <source>
        <dbReference type="EMBL" id="SLN68969.1"/>
    </source>
</evidence>
<organism evidence="7 8">
    <name type="scientific">Roseovarius albus</name>
    <dbReference type="NCBI Taxonomy" id="1247867"/>
    <lineage>
        <taxon>Bacteria</taxon>
        <taxon>Pseudomonadati</taxon>
        <taxon>Pseudomonadota</taxon>
        <taxon>Alphaproteobacteria</taxon>
        <taxon>Rhodobacterales</taxon>
        <taxon>Roseobacteraceae</taxon>
        <taxon>Roseovarius</taxon>
    </lineage>
</organism>
<evidence type="ECO:0000259" key="6">
    <source>
        <dbReference type="Pfam" id="PF06305"/>
    </source>
</evidence>
<dbReference type="EMBL" id="FWFX01000015">
    <property type="protein sequence ID" value="SLN68969.1"/>
    <property type="molecule type" value="Genomic_DNA"/>
</dbReference>
<evidence type="ECO:0000256" key="1">
    <source>
        <dbReference type="ARBA" id="ARBA00022475"/>
    </source>
</evidence>
<dbReference type="RefSeq" id="WP_085807381.1">
    <property type="nucleotide sequence ID" value="NZ_FWFX01000015.1"/>
</dbReference>
<dbReference type="AlphaFoldDB" id="A0A1X7A2T5"/>
<evidence type="ECO:0000256" key="3">
    <source>
        <dbReference type="ARBA" id="ARBA00022989"/>
    </source>
</evidence>
<feature type="domain" description="Lipopolysaccharide assembly protein A" evidence="6">
    <location>
        <begin position="45"/>
        <end position="94"/>
    </location>
</feature>
<keyword evidence="4 5" id="KW-0472">Membrane</keyword>
<proteinExistence type="predicted"/>
<keyword evidence="3 5" id="KW-1133">Transmembrane helix</keyword>
<dbReference type="GO" id="GO:0005886">
    <property type="term" value="C:plasma membrane"/>
    <property type="evidence" value="ECO:0007669"/>
    <property type="project" value="InterPro"/>
</dbReference>
<dbReference type="Proteomes" id="UP000193061">
    <property type="component" value="Unassembled WGS sequence"/>
</dbReference>
<sequence>MRYIRYASIAIFAVALILVAMANRSMVTLKIIPDELDRFAVLTPSFQLPLFLVILGSILVGLIIGFVWEYFIEAKKHREDARQIREVESLRAEVKRLKGAQPESQDEVLAILDKAS</sequence>
<dbReference type="Pfam" id="PF06305">
    <property type="entry name" value="LapA_dom"/>
    <property type="match status" value="1"/>
</dbReference>
<dbReference type="OrthoDB" id="7689797at2"/>
<feature type="transmembrane region" description="Helical" evidence="5">
    <location>
        <begin position="46"/>
        <end position="68"/>
    </location>
</feature>
<evidence type="ECO:0000313" key="8">
    <source>
        <dbReference type="Proteomes" id="UP000193061"/>
    </source>
</evidence>
<gene>
    <name evidence="7" type="ORF">ROA7450_03720</name>
</gene>
<dbReference type="InterPro" id="IPR010445">
    <property type="entry name" value="LapA_dom"/>
</dbReference>